<dbReference type="Proteomes" id="UP000296706">
    <property type="component" value="Chromosome"/>
</dbReference>
<evidence type="ECO:0008006" key="3">
    <source>
        <dbReference type="Google" id="ProtNLM"/>
    </source>
</evidence>
<sequence>MATVSDESSGDLRGASNVLVLAPSVADAGIDACTNLLVDATDRVDRLLVVTVGTHPSVWHDRLTERSAGPLAPVSYVDVKTLVRSTSTAASDGTDVPSPVATVSSPADLLTLGKSVNSLLGDAAADGDRVALCIHSISEMLQFVDREFLFKFLHAVSARVRSVDGVAFYHLDNDAPDEELQIMFAHLCDTVATFEGEQMDVSAGYYAPAGEQSES</sequence>
<keyword evidence="2" id="KW-1185">Reference proteome</keyword>
<dbReference type="EMBL" id="CP031310">
    <property type="protein sequence ID" value="QCC51856.1"/>
    <property type="molecule type" value="Genomic_DNA"/>
</dbReference>
<dbReference type="AlphaFoldDB" id="A0A4D6HEY7"/>
<reference evidence="1 2" key="1">
    <citation type="journal article" date="2019" name="Nat. Commun.">
        <title>A new type of DNA phosphorothioation-based antiviral system in archaea.</title>
        <authorList>
            <person name="Xiong L."/>
            <person name="Liu S."/>
            <person name="Chen S."/>
            <person name="Xiao Y."/>
            <person name="Zhu B."/>
            <person name="Gao Y."/>
            <person name="Zhang Y."/>
            <person name="Chen B."/>
            <person name="Luo J."/>
            <person name="Deng Z."/>
            <person name="Chen X."/>
            <person name="Wang L."/>
            <person name="Chen S."/>
        </authorList>
    </citation>
    <scope>NUCLEOTIDE SEQUENCE [LARGE SCALE GENOMIC DNA]</scope>
    <source>
        <strain evidence="1 2">CBA1105</strain>
    </source>
</reference>
<evidence type="ECO:0000313" key="2">
    <source>
        <dbReference type="Proteomes" id="UP000296706"/>
    </source>
</evidence>
<gene>
    <name evidence="1" type="ORF">DV733_11705</name>
</gene>
<accession>A0A4D6HEY7</accession>
<proteinExistence type="predicted"/>
<dbReference type="InterPro" id="IPR055927">
    <property type="entry name" value="DUF7504"/>
</dbReference>
<name>A0A4D6HEY7_9EURY</name>
<dbReference type="KEGG" id="hsn:DV733_11705"/>
<protein>
    <recommendedName>
        <fullName evidence="3">Recombinase RecA</fullName>
    </recommendedName>
</protein>
<dbReference type="Pfam" id="PF24336">
    <property type="entry name" value="DUF7504"/>
    <property type="match status" value="1"/>
</dbReference>
<evidence type="ECO:0000313" key="1">
    <source>
        <dbReference type="EMBL" id="QCC51856.1"/>
    </source>
</evidence>
<organism evidence="1 2">
    <name type="scientific">Halapricum salinum</name>
    <dbReference type="NCBI Taxonomy" id="1457250"/>
    <lineage>
        <taxon>Archaea</taxon>
        <taxon>Methanobacteriati</taxon>
        <taxon>Methanobacteriota</taxon>
        <taxon>Stenosarchaea group</taxon>
        <taxon>Halobacteria</taxon>
        <taxon>Halobacteriales</taxon>
        <taxon>Haloarculaceae</taxon>
        <taxon>Halapricum</taxon>
    </lineage>
</organism>
<dbReference type="STRING" id="1457250.GCA_000755225_00548"/>